<evidence type="ECO:0000313" key="13">
    <source>
        <dbReference type="Proteomes" id="UP001454036"/>
    </source>
</evidence>
<sequence>MDSEGEGGSGGGEGNMSPSDGSAMKKPKRQMKTPFQLEILEKIYAVETYPTEATRADLSEKLALTDRQLQMWFCHRRLKDKKEAAGMATMKPHVSVAGKKAVTESPEDDMIEAERGSDHGSGSGSESESSRFDNGEEMPMVPIRYFESPRTIMERRVVTCIEAQLGEPLREDGPILGVEFDELPPGAFGATIAVTTEQKKPYQPSYDSKLFVQYDSKPIKAALEPKIRSDAYAQVAPSYLYDSAVAGPTSKTLPLIQGNGYRDHGDEGKISHVSILPQQGKEGNDNLITPIDDILQLERKRKMEEGRIEREVQANEKRIRKELEKQDLLRKKREEQIKKEMERQNRERQKEEQRLIREQQRREERYLREEKREMERREKFKQKELIRAERRKQKEELQREREAVKQKLALEKAAARKFAKESMELIEDERLELMELAASSKGLPSIIALDYNTLQNIEAFRESLCEFPPKSVKLKKPFGFQPWSNSQENIGNLLMAWRFCLTFADILGVWPFTLDEFVQAFHDYDSRLLGEIHIALVKLIIKDIEDVARTPSGGPGTNQYSAVNPEGGHPKLVEGAYLWGFDICNWQKLLNPLTWPEILRQFSLSAGYGPQLKRKSTEQTPVNDNNETKGCEDIVSNLRSGAAAENAVAIIQEKGFSLQRKSRHRLTPGTVKFAAYHVLAFEGSRGLNVIDIADKIQKSGLRDLTTSKTPEASISVALSRDPILFERIAPSTYNVRPAYRKDPADAEAIIASAKEKIQKFANGFLTEQNVEEEDEEERDDDSECDVAEGPEIEDIGTPDVIKLREQGSEIATFSGIPSDTPPDNLIPQVEVNGVATIISEPDQEDAEVDETKLGEPWVQGLTEGEYSDMCVEERLKALVALIGVANEGNTVRVVLEDRLDAVNALKKQMWAEAQLDKKRMKEDFFSKLHDSSFNVAAENYQSPLVAGDGKNCDTPMTSVKDEASIAADNVQNPFESASGGNYFAQDTGMAQYYATPAQQNGYTAERSRMQLKSFIGHKAEEMYVYRSLPIGQDRRRNRYWQFVASASSQDPGSGRIFMESPKGSWRLIDTEEVIPFCSSTTSIAFTVSHLTFYVGIVLLLIYA</sequence>
<dbReference type="SMART" id="SM00389">
    <property type="entry name" value="HOX"/>
    <property type="match status" value="1"/>
</dbReference>
<dbReference type="EMBL" id="BAABME010007514">
    <property type="protein sequence ID" value="GAA0171070.1"/>
    <property type="molecule type" value="Genomic_DNA"/>
</dbReference>
<keyword evidence="8" id="KW-0472">Membrane</keyword>
<feature type="domain" description="DDT" evidence="10">
    <location>
        <begin position="487"/>
        <end position="546"/>
    </location>
</feature>
<feature type="coiled-coil region" evidence="6">
    <location>
        <begin position="325"/>
        <end position="414"/>
    </location>
</feature>
<evidence type="ECO:0000256" key="4">
    <source>
        <dbReference type="PROSITE-ProRule" id="PRU00108"/>
    </source>
</evidence>
<evidence type="ECO:0000256" key="8">
    <source>
        <dbReference type="SAM" id="Phobius"/>
    </source>
</evidence>
<dbReference type="InterPro" id="IPR007759">
    <property type="entry name" value="Asxl_HARE-HTH"/>
</dbReference>
<dbReference type="PANTHER" id="PTHR36968:SF13">
    <property type="entry name" value="HOMEOBOX-DDT DOMAIN PROTEIN RLT1"/>
    <property type="match status" value="1"/>
</dbReference>
<dbReference type="GO" id="GO:0006357">
    <property type="term" value="P:regulation of transcription by RNA polymerase II"/>
    <property type="evidence" value="ECO:0007669"/>
    <property type="project" value="InterPro"/>
</dbReference>
<evidence type="ECO:0000256" key="2">
    <source>
        <dbReference type="ARBA" id="ARBA00023163"/>
    </source>
</evidence>
<dbReference type="InterPro" id="IPR028941">
    <property type="entry name" value="WHIM2_dom"/>
</dbReference>
<keyword evidence="4 5" id="KW-0238">DNA-binding</keyword>
<evidence type="ECO:0000256" key="7">
    <source>
        <dbReference type="SAM" id="MobiDB-lite"/>
    </source>
</evidence>
<dbReference type="SMART" id="SM00571">
    <property type="entry name" value="DDT"/>
    <property type="match status" value="1"/>
</dbReference>
<dbReference type="Pfam" id="PF15612">
    <property type="entry name" value="WHIM1"/>
    <property type="match status" value="1"/>
</dbReference>
<evidence type="ECO:0000256" key="5">
    <source>
        <dbReference type="RuleBase" id="RU000682"/>
    </source>
</evidence>
<evidence type="ECO:0000256" key="3">
    <source>
        <dbReference type="ARBA" id="ARBA00023242"/>
    </source>
</evidence>
<dbReference type="GO" id="GO:0005634">
    <property type="term" value="C:nucleus"/>
    <property type="evidence" value="ECO:0007669"/>
    <property type="project" value="UniProtKB-SubCell"/>
</dbReference>
<dbReference type="InterPro" id="IPR018501">
    <property type="entry name" value="DDT_dom"/>
</dbReference>
<keyword evidence="8" id="KW-0812">Transmembrane</keyword>
<dbReference type="Pfam" id="PF02791">
    <property type="entry name" value="DDT"/>
    <property type="match status" value="1"/>
</dbReference>
<dbReference type="InterPro" id="IPR009057">
    <property type="entry name" value="Homeodomain-like_sf"/>
</dbReference>
<feature type="region of interest" description="Disordered" evidence="7">
    <location>
        <begin position="767"/>
        <end position="797"/>
    </location>
</feature>
<feature type="DNA-binding region" description="Homeobox" evidence="4">
    <location>
        <begin position="25"/>
        <end position="84"/>
    </location>
</feature>
<proteinExistence type="predicted"/>
<feature type="transmembrane region" description="Helical" evidence="8">
    <location>
        <begin position="1083"/>
        <end position="1102"/>
    </location>
</feature>
<dbReference type="Pfam" id="PF05066">
    <property type="entry name" value="HARE-HTH"/>
    <property type="match status" value="1"/>
</dbReference>
<reference evidence="12 13" key="1">
    <citation type="submission" date="2024-01" db="EMBL/GenBank/DDBJ databases">
        <title>The complete chloroplast genome sequence of Lithospermum erythrorhizon: insights into the phylogenetic relationship among Boraginaceae species and the maternal lineages of purple gromwells.</title>
        <authorList>
            <person name="Okada T."/>
            <person name="Watanabe K."/>
        </authorList>
    </citation>
    <scope>NUCLEOTIDE SEQUENCE [LARGE SCALE GENOMIC DNA]</scope>
</reference>
<keyword evidence="4 5" id="KW-0371">Homeobox</keyword>
<feature type="domain" description="Homeobox" evidence="9">
    <location>
        <begin position="23"/>
        <end position="83"/>
    </location>
</feature>
<keyword evidence="8" id="KW-1133">Transmembrane helix</keyword>
<dbReference type="CDD" id="cd00086">
    <property type="entry name" value="homeodomain"/>
    <property type="match status" value="1"/>
</dbReference>
<keyword evidence="2" id="KW-0804">Transcription</keyword>
<keyword evidence="3 4" id="KW-0539">Nucleus</keyword>
<keyword evidence="6" id="KW-0175">Coiled coil</keyword>
<evidence type="ECO:0000256" key="6">
    <source>
        <dbReference type="SAM" id="Coils"/>
    </source>
</evidence>
<protein>
    <submittedName>
        <fullName evidence="12">Homeodomain transcription factor</fullName>
    </submittedName>
</protein>
<evidence type="ECO:0000256" key="1">
    <source>
        <dbReference type="ARBA" id="ARBA00004123"/>
    </source>
</evidence>
<comment type="caution">
    <text evidence="12">The sequence shown here is derived from an EMBL/GenBank/DDBJ whole genome shotgun (WGS) entry which is preliminary data.</text>
</comment>
<dbReference type="PROSITE" id="PS50071">
    <property type="entry name" value="HOMEOBOX_2"/>
    <property type="match status" value="1"/>
</dbReference>
<evidence type="ECO:0000259" key="9">
    <source>
        <dbReference type="PROSITE" id="PS50071"/>
    </source>
</evidence>
<dbReference type="AlphaFoldDB" id="A0AAV3R3Z2"/>
<feature type="compositionally biased region" description="Acidic residues" evidence="7">
    <location>
        <begin position="769"/>
        <end position="796"/>
    </location>
</feature>
<dbReference type="SUPFAM" id="SSF46689">
    <property type="entry name" value="Homeodomain-like"/>
    <property type="match status" value="1"/>
</dbReference>
<keyword evidence="13" id="KW-1185">Reference proteome</keyword>
<name>A0AAV3R3Z2_LITER</name>
<organism evidence="12 13">
    <name type="scientific">Lithospermum erythrorhizon</name>
    <name type="common">Purple gromwell</name>
    <name type="synonym">Lithospermum officinale var. erythrorhizon</name>
    <dbReference type="NCBI Taxonomy" id="34254"/>
    <lineage>
        <taxon>Eukaryota</taxon>
        <taxon>Viridiplantae</taxon>
        <taxon>Streptophyta</taxon>
        <taxon>Embryophyta</taxon>
        <taxon>Tracheophyta</taxon>
        <taxon>Spermatophyta</taxon>
        <taxon>Magnoliopsida</taxon>
        <taxon>eudicotyledons</taxon>
        <taxon>Gunneridae</taxon>
        <taxon>Pentapetalae</taxon>
        <taxon>asterids</taxon>
        <taxon>lamiids</taxon>
        <taxon>Boraginales</taxon>
        <taxon>Boraginaceae</taxon>
        <taxon>Boraginoideae</taxon>
        <taxon>Lithospermeae</taxon>
        <taxon>Lithospermum</taxon>
    </lineage>
</organism>
<dbReference type="Proteomes" id="UP001454036">
    <property type="component" value="Unassembled WGS sequence"/>
</dbReference>
<feature type="region of interest" description="Disordered" evidence="7">
    <location>
        <begin position="85"/>
        <end position="136"/>
    </location>
</feature>
<feature type="region of interest" description="Disordered" evidence="7">
    <location>
        <begin position="1"/>
        <end position="32"/>
    </location>
</feature>
<dbReference type="PROSITE" id="PS51913">
    <property type="entry name" value="HTH_HARE"/>
    <property type="match status" value="1"/>
</dbReference>
<dbReference type="GO" id="GO:0003677">
    <property type="term" value="F:DNA binding"/>
    <property type="evidence" value="ECO:0007669"/>
    <property type="project" value="UniProtKB-UniRule"/>
</dbReference>
<evidence type="ECO:0000313" key="12">
    <source>
        <dbReference type="EMBL" id="GAA0171070.1"/>
    </source>
</evidence>
<evidence type="ECO:0000259" key="10">
    <source>
        <dbReference type="PROSITE" id="PS50827"/>
    </source>
</evidence>
<evidence type="ECO:0000259" key="11">
    <source>
        <dbReference type="PROSITE" id="PS51913"/>
    </source>
</evidence>
<dbReference type="InterPro" id="IPR001356">
    <property type="entry name" value="HD"/>
</dbReference>
<dbReference type="InterPro" id="IPR044977">
    <property type="entry name" value="RLT1-3"/>
</dbReference>
<gene>
    <name evidence="12" type="ORF">LIER_25191</name>
</gene>
<feature type="compositionally biased region" description="Gly residues" evidence="7">
    <location>
        <begin position="1"/>
        <end position="14"/>
    </location>
</feature>
<dbReference type="Pfam" id="PF15613">
    <property type="entry name" value="WSD"/>
    <property type="match status" value="1"/>
</dbReference>
<feature type="domain" description="HTH HARE-type" evidence="11">
    <location>
        <begin position="669"/>
        <end position="738"/>
    </location>
</feature>
<dbReference type="Pfam" id="PF00046">
    <property type="entry name" value="Homeodomain"/>
    <property type="match status" value="1"/>
</dbReference>
<dbReference type="Gene3D" id="1.10.10.60">
    <property type="entry name" value="Homeodomain-like"/>
    <property type="match status" value="1"/>
</dbReference>
<accession>A0AAV3R3Z2</accession>
<dbReference type="InterPro" id="IPR028942">
    <property type="entry name" value="WHIM1_dom"/>
</dbReference>
<dbReference type="PANTHER" id="PTHR36968">
    <property type="entry name" value="HOMEOBOX-DDT DOMAIN PROTEIN RLT2"/>
    <property type="match status" value="1"/>
</dbReference>
<dbReference type="PROSITE" id="PS50827">
    <property type="entry name" value="DDT"/>
    <property type="match status" value="1"/>
</dbReference>
<comment type="subcellular location">
    <subcellularLocation>
        <location evidence="1 4 5">Nucleus</location>
    </subcellularLocation>
</comment>